<accession>A0A7X8XZK9</accession>
<sequence length="58" mass="6625">VPEFEVIYGSVQMSNLTKYIKSNENNQEIDKIYTLDGKAGIVLLEWGLENLQTTYNIS</sequence>
<dbReference type="EMBL" id="JABAIL010000035">
    <property type="protein sequence ID" value="NLR95075.1"/>
    <property type="molecule type" value="Genomic_DNA"/>
</dbReference>
<comment type="caution">
    <text evidence="1">The sequence shown here is derived from an EMBL/GenBank/DDBJ whole genome shotgun (WGS) entry which is preliminary data.</text>
</comment>
<evidence type="ECO:0000313" key="1">
    <source>
        <dbReference type="EMBL" id="NLR95075.1"/>
    </source>
</evidence>
<evidence type="ECO:0000313" key="2">
    <source>
        <dbReference type="Proteomes" id="UP000585050"/>
    </source>
</evidence>
<reference evidence="1 2" key="1">
    <citation type="submission" date="2020-04" db="EMBL/GenBank/DDBJ databases">
        <title>Flammeovirga sp. SR4, a novel species isolated from seawater.</title>
        <authorList>
            <person name="Wang X."/>
        </authorList>
    </citation>
    <scope>NUCLEOTIDE SEQUENCE [LARGE SCALE GENOMIC DNA]</scope>
    <source>
        <strain evidence="1 2">SR4</strain>
    </source>
</reference>
<feature type="non-terminal residue" evidence="1">
    <location>
        <position position="1"/>
    </location>
</feature>
<dbReference type="Proteomes" id="UP000585050">
    <property type="component" value="Unassembled WGS sequence"/>
</dbReference>
<protein>
    <submittedName>
        <fullName evidence="1">Uncharacterized protein</fullName>
    </submittedName>
</protein>
<gene>
    <name evidence="1" type="ORF">HGP29_28000</name>
</gene>
<organism evidence="1 2">
    <name type="scientific">Flammeovirga agarivorans</name>
    <dbReference type="NCBI Taxonomy" id="2726742"/>
    <lineage>
        <taxon>Bacteria</taxon>
        <taxon>Pseudomonadati</taxon>
        <taxon>Bacteroidota</taxon>
        <taxon>Cytophagia</taxon>
        <taxon>Cytophagales</taxon>
        <taxon>Flammeovirgaceae</taxon>
        <taxon>Flammeovirga</taxon>
    </lineage>
</organism>
<proteinExistence type="predicted"/>
<keyword evidence="2" id="KW-1185">Reference proteome</keyword>
<dbReference type="AlphaFoldDB" id="A0A7X8XZK9"/>
<name>A0A7X8XZK9_9BACT</name>